<dbReference type="PANTHER" id="PTHR37984">
    <property type="entry name" value="PROTEIN CBG26694"/>
    <property type="match status" value="1"/>
</dbReference>
<feature type="compositionally biased region" description="Polar residues" evidence="2">
    <location>
        <begin position="437"/>
        <end position="448"/>
    </location>
</feature>
<dbReference type="GO" id="GO:0008270">
    <property type="term" value="F:zinc ion binding"/>
    <property type="evidence" value="ECO:0007669"/>
    <property type="project" value="UniProtKB-KW"/>
</dbReference>
<dbReference type="InterPro" id="IPR013087">
    <property type="entry name" value="Znf_C2H2_type"/>
</dbReference>
<keyword evidence="1" id="KW-0862">Zinc</keyword>
<dbReference type="EMBL" id="GL437314">
    <property type="protein sequence ID" value="EFN70697.1"/>
    <property type="molecule type" value="Genomic_DNA"/>
</dbReference>
<dbReference type="SMART" id="SM00355">
    <property type="entry name" value="ZnF_C2H2"/>
    <property type="match status" value="2"/>
</dbReference>
<dbReference type="PROSITE" id="PS00028">
    <property type="entry name" value="ZINC_FINGER_C2H2_1"/>
    <property type="match status" value="2"/>
</dbReference>
<dbReference type="Gene3D" id="3.30.420.10">
    <property type="entry name" value="Ribonuclease H-like superfamily/Ribonuclease H"/>
    <property type="match status" value="1"/>
</dbReference>
<dbReference type="PROSITE" id="PS50157">
    <property type="entry name" value="ZINC_FINGER_C2H2_2"/>
    <property type="match status" value="2"/>
</dbReference>
<sequence length="501" mass="58524">MNKEMPLGVEWMPQNAYVRSSLDHLLPGERNQRSFVFVKQETEYFESALNSQHVQNTVVHLQVSSKEKDKEIKQESSHLDPCQTSPLNQSPKKLIESSERLYNRGRIDIIEMTVEPTFHYKYFLVYENQPSKFVVLRALCNNTAEEVAKNLLDVLAIIGAPRVLQSGNGRKFAEQVVHELRLLWNDSLILHGDVPKCEVSCRDFKSLLESWMRKNPTKTWCEGLNFIQILHNSTYRSQNGKVPCDVLFGRDIRENFQNFDVEKDTESLWTEEEWIEYLSHGKNKDVVTKDTQRISDSINYCEENDNIQDTCSQKTFSKNDDVNGFSFVNIKNESVTSNVHATDSNRDKIEAEKNELKIDDNTQYLKCKYCQKRYMKLGHLKNHMRTHKAQRVLRCKLCNKTFSVPRLYSKHMKQSHGQDKLIKADEEEEVPVRRNTRSNTADTVTTVSNEERSEIRTYNEISDPETTDEEVPIEENDNLIAIEMIEVMREMCLLWMNQKVF</sequence>
<gene>
    <name evidence="4" type="ORF">EAG_12822</name>
</gene>
<dbReference type="Gene3D" id="3.30.160.60">
    <property type="entry name" value="Classic Zinc Finger"/>
    <property type="match status" value="1"/>
</dbReference>
<dbReference type="InterPro" id="IPR050951">
    <property type="entry name" value="Retrovirus_Pol_polyprotein"/>
</dbReference>
<dbReference type="SUPFAM" id="SSF53098">
    <property type="entry name" value="Ribonuclease H-like"/>
    <property type="match status" value="1"/>
</dbReference>
<organism evidence="5">
    <name type="scientific">Camponotus floridanus</name>
    <name type="common">Florida carpenter ant</name>
    <dbReference type="NCBI Taxonomy" id="104421"/>
    <lineage>
        <taxon>Eukaryota</taxon>
        <taxon>Metazoa</taxon>
        <taxon>Ecdysozoa</taxon>
        <taxon>Arthropoda</taxon>
        <taxon>Hexapoda</taxon>
        <taxon>Insecta</taxon>
        <taxon>Pterygota</taxon>
        <taxon>Neoptera</taxon>
        <taxon>Endopterygota</taxon>
        <taxon>Hymenoptera</taxon>
        <taxon>Apocrita</taxon>
        <taxon>Aculeata</taxon>
        <taxon>Formicoidea</taxon>
        <taxon>Formicidae</taxon>
        <taxon>Formicinae</taxon>
        <taxon>Camponotus</taxon>
    </lineage>
</organism>
<evidence type="ECO:0000256" key="1">
    <source>
        <dbReference type="PROSITE-ProRule" id="PRU00042"/>
    </source>
</evidence>
<dbReference type="Proteomes" id="UP000000311">
    <property type="component" value="Unassembled WGS sequence"/>
</dbReference>
<dbReference type="InParanoid" id="E2A787"/>
<protein>
    <submittedName>
        <fullName evidence="4">SCAN domain-containing protein 3</fullName>
    </submittedName>
</protein>
<keyword evidence="5" id="KW-1185">Reference proteome</keyword>
<feature type="domain" description="C2H2-type" evidence="3">
    <location>
        <begin position="393"/>
        <end position="421"/>
    </location>
</feature>
<dbReference type="InterPro" id="IPR036397">
    <property type="entry name" value="RNaseH_sf"/>
</dbReference>
<dbReference type="InterPro" id="IPR036236">
    <property type="entry name" value="Znf_C2H2_sf"/>
</dbReference>
<dbReference type="GO" id="GO:0003676">
    <property type="term" value="F:nucleic acid binding"/>
    <property type="evidence" value="ECO:0007669"/>
    <property type="project" value="InterPro"/>
</dbReference>
<evidence type="ECO:0000259" key="3">
    <source>
        <dbReference type="PROSITE" id="PS50157"/>
    </source>
</evidence>
<accession>E2A787</accession>
<evidence type="ECO:0000256" key="2">
    <source>
        <dbReference type="SAM" id="MobiDB-lite"/>
    </source>
</evidence>
<feature type="domain" description="C2H2-type" evidence="3">
    <location>
        <begin position="365"/>
        <end position="392"/>
    </location>
</feature>
<evidence type="ECO:0000313" key="5">
    <source>
        <dbReference type="Proteomes" id="UP000000311"/>
    </source>
</evidence>
<dbReference type="PANTHER" id="PTHR37984:SF5">
    <property type="entry name" value="PROTEIN NYNRIN-LIKE"/>
    <property type="match status" value="1"/>
</dbReference>
<dbReference type="InterPro" id="IPR012337">
    <property type="entry name" value="RNaseH-like_sf"/>
</dbReference>
<dbReference type="OrthoDB" id="9936054at2759"/>
<dbReference type="SUPFAM" id="SSF57667">
    <property type="entry name" value="beta-beta-alpha zinc fingers"/>
    <property type="match status" value="1"/>
</dbReference>
<keyword evidence="1" id="KW-0479">Metal-binding</keyword>
<dbReference type="Pfam" id="PF00096">
    <property type="entry name" value="zf-C2H2"/>
    <property type="match status" value="2"/>
</dbReference>
<feature type="region of interest" description="Disordered" evidence="2">
    <location>
        <begin position="432"/>
        <end position="451"/>
    </location>
</feature>
<evidence type="ECO:0000313" key="4">
    <source>
        <dbReference type="EMBL" id="EFN70697.1"/>
    </source>
</evidence>
<reference evidence="4 5" key="1">
    <citation type="journal article" date="2010" name="Science">
        <title>Genomic comparison of the ants Camponotus floridanus and Harpegnathos saltator.</title>
        <authorList>
            <person name="Bonasio R."/>
            <person name="Zhang G."/>
            <person name="Ye C."/>
            <person name="Mutti N.S."/>
            <person name="Fang X."/>
            <person name="Qin N."/>
            <person name="Donahue G."/>
            <person name="Yang P."/>
            <person name="Li Q."/>
            <person name="Li C."/>
            <person name="Zhang P."/>
            <person name="Huang Z."/>
            <person name="Berger S.L."/>
            <person name="Reinberg D."/>
            <person name="Wang J."/>
            <person name="Liebig J."/>
        </authorList>
    </citation>
    <scope>NUCLEOTIDE SEQUENCE [LARGE SCALE GENOMIC DNA]</scope>
    <source>
        <strain evidence="5">C129</strain>
    </source>
</reference>
<dbReference type="STRING" id="104421.E2A787"/>
<name>E2A787_CAMFO</name>
<keyword evidence="1" id="KW-0863">Zinc-finger</keyword>
<feature type="compositionally biased region" description="Basic and acidic residues" evidence="2">
    <location>
        <begin position="66"/>
        <end position="78"/>
    </location>
</feature>
<dbReference type="AlphaFoldDB" id="E2A787"/>
<feature type="region of interest" description="Disordered" evidence="2">
    <location>
        <begin position="66"/>
        <end position="90"/>
    </location>
</feature>
<proteinExistence type="predicted"/>